<organism evidence="8 9">
    <name type="scientific">Leucothrix pacifica</name>
    <dbReference type="NCBI Taxonomy" id="1247513"/>
    <lineage>
        <taxon>Bacteria</taxon>
        <taxon>Pseudomonadati</taxon>
        <taxon>Pseudomonadota</taxon>
        <taxon>Gammaproteobacteria</taxon>
        <taxon>Thiotrichales</taxon>
        <taxon>Thiotrichaceae</taxon>
        <taxon>Leucothrix</taxon>
    </lineage>
</organism>
<gene>
    <name evidence="8" type="ORF">DKW60_19310</name>
</gene>
<keyword evidence="9" id="KW-1185">Reference proteome</keyword>
<keyword evidence="1 5" id="KW-0597">Phosphoprotein</keyword>
<dbReference type="PANTHER" id="PTHR43214">
    <property type="entry name" value="TWO-COMPONENT RESPONSE REGULATOR"/>
    <property type="match status" value="1"/>
</dbReference>
<proteinExistence type="predicted"/>
<dbReference type="InterPro" id="IPR016032">
    <property type="entry name" value="Sig_transdc_resp-reg_C-effctor"/>
</dbReference>
<dbReference type="SUPFAM" id="SSF46894">
    <property type="entry name" value="C-terminal effector domain of the bipartite response regulators"/>
    <property type="match status" value="1"/>
</dbReference>
<feature type="domain" description="Response regulatory" evidence="7">
    <location>
        <begin position="4"/>
        <end position="119"/>
    </location>
</feature>
<dbReference type="SMART" id="SM00448">
    <property type="entry name" value="REC"/>
    <property type="match status" value="1"/>
</dbReference>
<dbReference type="PANTHER" id="PTHR43214:SF41">
    <property type="entry name" value="NITRATE_NITRITE RESPONSE REGULATOR PROTEIN NARP"/>
    <property type="match status" value="1"/>
</dbReference>
<evidence type="ECO:0000256" key="3">
    <source>
        <dbReference type="ARBA" id="ARBA00023125"/>
    </source>
</evidence>
<dbReference type="AlphaFoldDB" id="A0A317C3B4"/>
<evidence type="ECO:0000256" key="4">
    <source>
        <dbReference type="ARBA" id="ARBA00023163"/>
    </source>
</evidence>
<evidence type="ECO:0000256" key="5">
    <source>
        <dbReference type="PROSITE-ProRule" id="PRU00169"/>
    </source>
</evidence>
<dbReference type="PROSITE" id="PS50043">
    <property type="entry name" value="HTH_LUXR_2"/>
    <property type="match status" value="1"/>
</dbReference>
<keyword evidence="2" id="KW-0805">Transcription regulation</keyword>
<dbReference type="Proteomes" id="UP000245539">
    <property type="component" value="Unassembled WGS sequence"/>
</dbReference>
<sequence>MKQQVLLIDDHTLFRAGLEDLLKRRGIEVVASVASGNDGIKLVSEKELDIVLLDMRMPEMNGLSVLKMIKQAKPDLPVAMLTTSSDEEDLVGALQLGAQGYLMKDMEPDELVVAIGEIINGKTVVASDLAPVLASAVQGTKQAQAPQKPNPFECLTPREYEILLHLAEGQSNKVIARNLGISDGTVKLHVKAILRKLEISSRITAAVMAVEYGLKKSAPHGL</sequence>
<dbReference type="SMART" id="SM00421">
    <property type="entry name" value="HTH_LUXR"/>
    <property type="match status" value="1"/>
</dbReference>
<reference evidence="8 9" key="1">
    <citation type="submission" date="2018-05" db="EMBL/GenBank/DDBJ databases">
        <title>Leucothrix arctica sp. nov., isolated from Arctic seawater.</title>
        <authorList>
            <person name="Choi A."/>
            <person name="Baek K."/>
        </authorList>
    </citation>
    <scope>NUCLEOTIDE SEQUENCE [LARGE SCALE GENOMIC DNA]</scope>
    <source>
        <strain evidence="8 9">JCM 18388</strain>
    </source>
</reference>
<comment type="caution">
    <text evidence="8">The sequence shown here is derived from an EMBL/GenBank/DDBJ whole genome shotgun (WGS) entry which is preliminary data.</text>
</comment>
<dbReference type="CDD" id="cd17535">
    <property type="entry name" value="REC_NarL-like"/>
    <property type="match status" value="1"/>
</dbReference>
<keyword evidence="3" id="KW-0238">DNA-binding</keyword>
<dbReference type="PROSITE" id="PS00622">
    <property type="entry name" value="HTH_LUXR_1"/>
    <property type="match status" value="1"/>
</dbReference>
<dbReference type="PROSITE" id="PS50110">
    <property type="entry name" value="RESPONSE_REGULATORY"/>
    <property type="match status" value="1"/>
</dbReference>
<evidence type="ECO:0000313" key="9">
    <source>
        <dbReference type="Proteomes" id="UP000245539"/>
    </source>
</evidence>
<evidence type="ECO:0000259" key="7">
    <source>
        <dbReference type="PROSITE" id="PS50110"/>
    </source>
</evidence>
<name>A0A317C3B4_9GAMM</name>
<dbReference type="InterPro" id="IPR058245">
    <property type="entry name" value="NreC/VraR/RcsB-like_REC"/>
</dbReference>
<evidence type="ECO:0000256" key="2">
    <source>
        <dbReference type="ARBA" id="ARBA00023015"/>
    </source>
</evidence>
<dbReference type="InterPro" id="IPR000792">
    <property type="entry name" value="Tscrpt_reg_LuxR_C"/>
</dbReference>
<dbReference type="InterPro" id="IPR039420">
    <property type="entry name" value="WalR-like"/>
</dbReference>
<dbReference type="CDD" id="cd06170">
    <property type="entry name" value="LuxR_C_like"/>
    <property type="match status" value="1"/>
</dbReference>
<accession>A0A317C3B4</accession>
<feature type="domain" description="HTH luxR-type" evidence="6">
    <location>
        <begin position="148"/>
        <end position="213"/>
    </location>
</feature>
<protein>
    <submittedName>
        <fullName evidence="8">Two-component system response regulator NarL</fullName>
    </submittedName>
</protein>
<dbReference type="Gene3D" id="3.40.50.2300">
    <property type="match status" value="1"/>
</dbReference>
<feature type="modified residue" description="4-aspartylphosphate" evidence="5">
    <location>
        <position position="54"/>
    </location>
</feature>
<dbReference type="OrthoDB" id="9796655at2"/>
<dbReference type="RefSeq" id="WP_109839309.1">
    <property type="nucleotide sequence ID" value="NZ_QGKM01000076.1"/>
</dbReference>
<dbReference type="Pfam" id="PF00072">
    <property type="entry name" value="Response_reg"/>
    <property type="match status" value="1"/>
</dbReference>
<dbReference type="InterPro" id="IPR011006">
    <property type="entry name" value="CheY-like_superfamily"/>
</dbReference>
<dbReference type="GO" id="GO:0000160">
    <property type="term" value="P:phosphorelay signal transduction system"/>
    <property type="evidence" value="ECO:0007669"/>
    <property type="project" value="InterPro"/>
</dbReference>
<evidence type="ECO:0000313" key="8">
    <source>
        <dbReference type="EMBL" id="PWQ92759.1"/>
    </source>
</evidence>
<dbReference type="Pfam" id="PF00196">
    <property type="entry name" value="GerE"/>
    <property type="match status" value="1"/>
</dbReference>
<dbReference type="EMBL" id="QGKM01000076">
    <property type="protein sequence ID" value="PWQ92759.1"/>
    <property type="molecule type" value="Genomic_DNA"/>
</dbReference>
<keyword evidence="4" id="KW-0804">Transcription</keyword>
<dbReference type="InterPro" id="IPR001789">
    <property type="entry name" value="Sig_transdc_resp-reg_receiver"/>
</dbReference>
<dbReference type="GO" id="GO:0003677">
    <property type="term" value="F:DNA binding"/>
    <property type="evidence" value="ECO:0007669"/>
    <property type="project" value="UniProtKB-KW"/>
</dbReference>
<evidence type="ECO:0000256" key="1">
    <source>
        <dbReference type="ARBA" id="ARBA00022553"/>
    </source>
</evidence>
<dbReference type="GO" id="GO:0006355">
    <property type="term" value="P:regulation of DNA-templated transcription"/>
    <property type="evidence" value="ECO:0007669"/>
    <property type="project" value="InterPro"/>
</dbReference>
<evidence type="ECO:0000259" key="6">
    <source>
        <dbReference type="PROSITE" id="PS50043"/>
    </source>
</evidence>
<dbReference type="SUPFAM" id="SSF52172">
    <property type="entry name" value="CheY-like"/>
    <property type="match status" value="1"/>
</dbReference>
<dbReference type="PRINTS" id="PR00038">
    <property type="entry name" value="HTHLUXR"/>
</dbReference>